<keyword evidence="1" id="KW-0472">Membrane</keyword>
<keyword evidence="3" id="KW-1185">Reference proteome</keyword>
<keyword evidence="1" id="KW-0812">Transmembrane</keyword>
<feature type="transmembrane region" description="Helical" evidence="1">
    <location>
        <begin position="46"/>
        <end position="68"/>
    </location>
</feature>
<name>A0A3S3R798_9BACT</name>
<protein>
    <submittedName>
        <fullName evidence="2">Uncharacterized protein</fullName>
    </submittedName>
</protein>
<sequence>MKFKTITILNSLIFLIGFALSAIGIILEAEKTGTFFCIPRSAIQNILISVGCSIIATSIISFIMTWYLNDDKEARRVIDNWGLKNIEVRSALNCEINEKLDNMKDGMDIVVFGMKNFLAAKKQLLEDKIEKGRSIRILTIAPDSKYVAQRELEEKEPPGQIRNSIAELISWAERVKSQKKRGTIEVKTYDSLPQDMYQKVDKYVYIGPLHYETPSQQTIAYEYRPGSKGAKYYSDYFLKLWEDSNFCKKIV</sequence>
<accession>A0A3S3R798</accession>
<proteinExistence type="predicted"/>
<evidence type="ECO:0000313" key="2">
    <source>
        <dbReference type="EMBL" id="RWX45985.1"/>
    </source>
</evidence>
<reference evidence="2 3" key="1">
    <citation type="submission" date="2017-01" db="EMBL/GenBank/DDBJ databases">
        <title>The cable genome- insights into the physiology and evolution of filamentous bacteria capable of sulfide oxidation via long distance electron transfer.</title>
        <authorList>
            <person name="Schreiber L."/>
            <person name="Bjerg J.T."/>
            <person name="Boggild A."/>
            <person name="Van De Vossenberg J."/>
            <person name="Meysman F."/>
            <person name="Nielsen L.P."/>
            <person name="Schramm A."/>
            <person name="Kjeldsen K.U."/>
        </authorList>
    </citation>
    <scope>NUCLEOTIDE SEQUENCE [LARGE SCALE GENOMIC DNA]</scope>
    <source>
        <strain evidence="2">MCF</strain>
    </source>
</reference>
<comment type="caution">
    <text evidence="2">The sequence shown here is derived from an EMBL/GenBank/DDBJ whole genome shotgun (WGS) entry which is preliminary data.</text>
</comment>
<dbReference type="EMBL" id="MTKO01000070">
    <property type="protein sequence ID" value="RWX45985.1"/>
    <property type="molecule type" value="Genomic_DNA"/>
</dbReference>
<evidence type="ECO:0000256" key="1">
    <source>
        <dbReference type="SAM" id="Phobius"/>
    </source>
</evidence>
<keyword evidence="1" id="KW-1133">Transmembrane helix</keyword>
<organism evidence="2 3">
    <name type="scientific">Candidatus Electrothrix aarhusensis</name>
    <dbReference type="NCBI Taxonomy" id="1859131"/>
    <lineage>
        <taxon>Bacteria</taxon>
        <taxon>Pseudomonadati</taxon>
        <taxon>Thermodesulfobacteriota</taxon>
        <taxon>Desulfobulbia</taxon>
        <taxon>Desulfobulbales</taxon>
        <taxon>Desulfobulbaceae</taxon>
        <taxon>Candidatus Electrothrix</taxon>
    </lineage>
</organism>
<feature type="transmembrane region" description="Helical" evidence="1">
    <location>
        <begin position="7"/>
        <end position="26"/>
    </location>
</feature>
<dbReference type="AlphaFoldDB" id="A0A3S3R798"/>
<evidence type="ECO:0000313" key="3">
    <source>
        <dbReference type="Proteomes" id="UP000287853"/>
    </source>
</evidence>
<dbReference type="Proteomes" id="UP000287853">
    <property type="component" value="Unassembled WGS sequence"/>
</dbReference>
<gene>
    <name evidence="2" type="ORF">H206_00052</name>
</gene>